<comment type="caution">
    <text evidence="2">The sequence shown here is derived from an EMBL/GenBank/DDBJ whole genome shotgun (WGS) entry which is preliminary data.</text>
</comment>
<dbReference type="InterPro" id="IPR002018">
    <property type="entry name" value="CarbesteraseB"/>
</dbReference>
<dbReference type="SUPFAM" id="SSF53474">
    <property type="entry name" value="alpha/beta-Hydrolases"/>
    <property type="match status" value="1"/>
</dbReference>
<accession>A0A9W9PUE1</accession>
<evidence type="ECO:0000313" key="2">
    <source>
        <dbReference type="EMBL" id="KAJ5311567.1"/>
    </source>
</evidence>
<evidence type="ECO:0000259" key="1">
    <source>
        <dbReference type="Pfam" id="PF00135"/>
    </source>
</evidence>
<dbReference type="PANTHER" id="PTHR43142">
    <property type="entry name" value="CARBOXYLIC ESTER HYDROLASE"/>
    <property type="match status" value="1"/>
</dbReference>
<dbReference type="InterPro" id="IPR029058">
    <property type="entry name" value="AB_hydrolase_fold"/>
</dbReference>
<proteinExistence type="predicted"/>
<gene>
    <name evidence="2" type="ORF">N7476_007427</name>
</gene>
<organism evidence="2 3">
    <name type="scientific">Penicillium atrosanguineum</name>
    <dbReference type="NCBI Taxonomy" id="1132637"/>
    <lineage>
        <taxon>Eukaryota</taxon>
        <taxon>Fungi</taxon>
        <taxon>Dikarya</taxon>
        <taxon>Ascomycota</taxon>
        <taxon>Pezizomycotina</taxon>
        <taxon>Eurotiomycetes</taxon>
        <taxon>Eurotiomycetidae</taxon>
        <taxon>Eurotiales</taxon>
        <taxon>Aspergillaceae</taxon>
        <taxon>Penicillium</taxon>
    </lineage>
</organism>
<keyword evidence="3" id="KW-1185">Reference proteome</keyword>
<reference evidence="2" key="1">
    <citation type="submission" date="2022-12" db="EMBL/GenBank/DDBJ databases">
        <authorList>
            <person name="Petersen C."/>
        </authorList>
    </citation>
    <scope>NUCLEOTIDE SEQUENCE</scope>
    <source>
        <strain evidence="2">IBT 21472</strain>
    </source>
</reference>
<dbReference type="EMBL" id="JAPZBO010000007">
    <property type="protein sequence ID" value="KAJ5311567.1"/>
    <property type="molecule type" value="Genomic_DNA"/>
</dbReference>
<reference evidence="2" key="2">
    <citation type="journal article" date="2023" name="IMA Fungus">
        <title>Comparative genomic study of the Penicillium genus elucidates a diverse pangenome and 15 lateral gene transfer events.</title>
        <authorList>
            <person name="Petersen C."/>
            <person name="Sorensen T."/>
            <person name="Nielsen M.R."/>
            <person name="Sondergaard T.E."/>
            <person name="Sorensen J.L."/>
            <person name="Fitzpatrick D.A."/>
            <person name="Frisvad J.C."/>
            <person name="Nielsen K.L."/>
        </authorList>
    </citation>
    <scope>NUCLEOTIDE SEQUENCE</scope>
    <source>
        <strain evidence="2">IBT 21472</strain>
    </source>
</reference>
<sequence length="556" mass="61943">MSFQSPVSKCRITIPGLGTVDGLQYANGVQQFCGIPYALLSKRWTRSVLKTSWEEGHHDGTRLGNDCPSPMIEGDDSDDLVPVPPAAHFSHPREVDELSGLVMNIVIPHAVKDATKLPVFVYVHGGSLLYGGANLPIFDAVNLVSHSISIGHPIICVNFNYRVGIGGFLAGEVIARSLEQDGHQGSGNFGFTDQKVAFDWVQKYISFLGGDIHNVTAVGESAGGISISNQLQSARPPAFHRAVCMSGLSAAIPPWTMNQHDCFFETVCIHFKIDPAAQDALDMLRSVPQQELANATAEIQGVPSGTGNPCMDGWFYLPEIDPRKVNPPPAWLKGFMFGDTYHEGIIFHLNLLLLEENYQSIREALQSKIRDEAQTDHILRAYDITADLSQDELFSRTEHMCGDAIFKIPNYLLANRCATENLPGDALFLYHFDQRSRLLNALEGTAYHAHELLYLYGNLDNEMSEKEIAMAREFAGAWIRFANGLAPWDADGERKWMVWGQDSKKKVMSEDEDEKVRDYTRMKMMLGLENEGEKVWERWLAGVDALVNRRSHLFGK</sequence>
<dbReference type="PANTHER" id="PTHR43142:SF8">
    <property type="entry name" value="CARBOXYLIC ESTER HYDROLASE"/>
    <property type="match status" value="1"/>
</dbReference>
<evidence type="ECO:0000313" key="3">
    <source>
        <dbReference type="Proteomes" id="UP001147746"/>
    </source>
</evidence>
<dbReference type="AlphaFoldDB" id="A0A9W9PUE1"/>
<name>A0A9W9PUE1_9EURO</name>
<dbReference type="Gene3D" id="3.40.50.1820">
    <property type="entry name" value="alpha/beta hydrolase"/>
    <property type="match status" value="1"/>
</dbReference>
<dbReference type="Proteomes" id="UP001147746">
    <property type="component" value="Unassembled WGS sequence"/>
</dbReference>
<dbReference type="GO" id="GO:0072330">
    <property type="term" value="P:monocarboxylic acid biosynthetic process"/>
    <property type="evidence" value="ECO:0007669"/>
    <property type="project" value="UniProtKB-ARBA"/>
</dbReference>
<protein>
    <recommendedName>
        <fullName evidence="1">Carboxylesterase type B domain-containing protein</fullName>
    </recommendedName>
</protein>
<dbReference type="Pfam" id="PF00135">
    <property type="entry name" value="COesterase"/>
    <property type="match status" value="1"/>
</dbReference>
<dbReference type="GO" id="GO:0017000">
    <property type="term" value="P:antibiotic biosynthetic process"/>
    <property type="evidence" value="ECO:0007669"/>
    <property type="project" value="UniProtKB-ARBA"/>
</dbReference>
<dbReference type="OrthoDB" id="6846267at2759"/>
<feature type="domain" description="Carboxylesterase type B" evidence="1">
    <location>
        <begin position="16"/>
        <end position="520"/>
    </location>
</feature>